<reference evidence="3 4" key="1">
    <citation type="submission" date="2019-03" db="EMBL/GenBank/DDBJ databases">
        <title>Genomic Encyclopedia of Type Strains, Phase IV (KMG-IV): sequencing the most valuable type-strain genomes for metagenomic binning, comparative biology and taxonomic classification.</title>
        <authorList>
            <person name="Goeker M."/>
        </authorList>
    </citation>
    <scope>NUCLEOTIDE SEQUENCE [LARGE SCALE GENOMIC DNA]</scope>
    <source>
        <strain evidence="3 4">DSM 9035</strain>
    </source>
</reference>
<dbReference type="Pfam" id="PF13439">
    <property type="entry name" value="Glyco_transf_4"/>
    <property type="match status" value="1"/>
</dbReference>
<name>A0A4R3M0R0_9HYPH</name>
<dbReference type="InterPro" id="IPR028098">
    <property type="entry name" value="Glyco_trans_4-like_N"/>
</dbReference>
<evidence type="ECO:0000313" key="4">
    <source>
        <dbReference type="Proteomes" id="UP000294664"/>
    </source>
</evidence>
<dbReference type="SUPFAM" id="SSF53756">
    <property type="entry name" value="UDP-Glycosyltransferase/glycogen phosphorylase"/>
    <property type="match status" value="1"/>
</dbReference>
<dbReference type="Pfam" id="PF00534">
    <property type="entry name" value="Glycos_transf_1"/>
    <property type="match status" value="1"/>
</dbReference>
<keyword evidence="3" id="KW-0808">Transferase</keyword>
<organism evidence="3 4">
    <name type="scientific">Aquabacter spiritensis</name>
    <dbReference type="NCBI Taxonomy" id="933073"/>
    <lineage>
        <taxon>Bacteria</taxon>
        <taxon>Pseudomonadati</taxon>
        <taxon>Pseudomonadota</taxon>
        <taxon>Alphaproteobacteria</taxon>
        <taxon>Hyphomicrobiales</taxon>
        <taxon>Xanthobacteraceae</taxon>
        <taxon>Aquabacter</taxon>
    </lineage>
</organism>
<evidence type="ECO:0000259" key="2">
    <source>
        <dbReference type="Pfam" id="PF13439"/>
    </source>
</evidence>
<dbReference type="AlphaFoldDB" id="A0A4R3M0R0"/>
<dbReference type="EMBL" id="SMAI01000002">
    <property type="protein sequence ID" value="TCT06572.1"/>
    <property type="molecule type" value="Genomic_DNA"/>
</dbReference>
<keyword evidence="4" id="KW-1185">Reference proteome</keyword>
<evidence type="ECO:0000313" key="3">
    <source>
        <dbReference type="EMBL" id="TCT06572.1"/>
    </source>
</evidence>
<comment type="caution">
    <text evidence="3">The sequence shown here is derived from an EMBL/GenBank/DDBJ whole genome shotgun (WGS) entry which is preliminary data.</text>
</comment>
<evidence type="ECO:0000259" key="1">
    <source>
        <dbReference type="Pfam" id="PF00534"/>
    </source>
</evidence>
<dbReference type="Gene3D" id="3.40.50.2000">
    <property type="entry name" value="Glycogen Phosphorylase B"/>
    <property type="match status" value="2"/>
</dbReference>
<feature type="domain" description="Glycosyl transferase family 1" evidence="1">
    <location>
        <begin position="180"/>
        <end position="324"/>
    </location>
</feature>
<gene>
    <name evidence="3" type="ORF">EDC64_10249</name>
</gene>
<dbReference type="InterPro" id="IPR001296">
    <property type="entry name" value="Glyco_trans_1"/>
</dbReference>
<accession>A0A4R3M0R0</accession>
<dbReference type="OrthoDB" id="9790710at2"/>
<dbReference type="GO" id="GO:0016757">
    <property type="term" value="F:glycosyltransferase activity"/>
    <property type="evidence" value="ECO:0007669"/>
    <property type="project" value="InterPro"/>
</dbReference>
<dbReference type="PANTHER" id="PTHR12526">
    <property type="entry name" value="GLYCOSYLTRANSFERASE"/>
    <property type="match status" value="1"/>
</dbReference>
<dbReference type="Proteomes" id="UP000294664">
    <property type="component" value="Unassembled WGS sequence"/>
</dbReference>
<sequence length="360" mass="38716">MTEETGGVVQIVQRIIPGGIETLALELAARLPGENQVLSLEWSNARIVDNWPAMAARSHTFSGLEKPPGLRPDFILALARRLKALAPRAVMAHHIGPLFYGGLAARLAGISRFVYVEHDVWHYENSVDRRLARIASLIARPRIVAVSASVARTVERFMPRCPITVIPNAVDTDRFVPSDRQAARDRLGLSRTSRIIGAAGRLEPVKGQDVLVAAMAQIPDTALVLVGDGSAADALKAQVAALGLSERVHFLGHRNDLPEIYPAFDLVCLPSRNEGLPLSVLEAQACGIPVVATDVGSVREGICPGTGALVPPDDPDTLAAELRAKLAAPATGSPRAFVLQHFSWRRMIAAYETLLGLHRP</sequence>
<proteinExistence type="predicted"/>
<feature type="domain" description="Glycosyltransferase subfamily 4-like N-terminal" evidence="2">
    <location>
        <begin position="17"/>
        <end position="174"/>
    </location>
</feature>
<protein>
    <submittedName>
        <fullName evidence="3">Glycosyltransferase involved in cell wall biosynthesis</fullName>
    </submittedName>
</protein>
<dbReference type="RefSeq" id="WP_132030068.1">
    <property type="nucleotide sequence ID" value="NZ_SMAI01000002.1"/>
</dbReference>